<dbReference type="PROSITE" id="PS50893">
    <property type="entry name" value="ABC_TRANSPORTER_2"/>
    <property type="match status" value="1"/>
</dbReference>
<dbReference type="PANTHER" id="PTHR43158">
    <property type="entry name" value="SKFA PEPTIDE EXPORT ATP-BINDING PROTEIN SKFE"/>
    <property type="match status" value="1"/>
</dbReference>
<dbReference type="GO" id="GO:0005524">
    <property type="term" value="F:ATP binding"/>
    <property type="evidence" value="ECO:0007669"/>
    <property type="project" value="UniProtKB-KW"/>
</dbReference>
<proteinExistence type="predicted"/>
<dbReference type="SUPFAM" id="SSF52540">
    <property type="entry name" value="P-loop containing nucleoside triphosphate hydrolases"/>
    <property type="match status" value="1"/>
</dbReference>
<dbReference type="InterPro" id="IPR017871">
    <property type="entry name" value="ABC_transporter-like_CS"/>
</dbReference>
<dbReference type="PANTHER" id="PTHR43158:SF2">
    <property type="entry name" value="SKFA PEPTIDE EXPORT ATP-BINDING PROTEIN SKFE"/>
    <property type="match status" value="1"/>
</dbReference>
<reference evidence="4 5" key="1">
    <citation type="submission" date="2023-08" db="EMBL/GenBank/DDBJ databases">
        <title>Draft genome sequence of Algoriphagus taiwanensis.</title>
        <authorList>
            <person name="Takatani N."/>
            <person name="Hosokawa M."/>
            <person name="Sawabe T."/>
        </authorList>
    </citation>
    <scope>NUCLEOTIDE SEQUENCE [LARGE SCALE GENOMIC DNA]</scope>
    <source>
        <strain evidence="4 5">JCM 19755</strain>
    </source>
</reference>
<dbReference type="CDD" id="cd03230">
    <property type="entry name" value="ABC_DR_subfamily_A"/>
    <property type="match status" value="1"/>
</dbReference>
<sequence>MGKVVIEQMGFSYPGKPKLFEGLDLTLASGQVVGLLGKNGAGKSSFLQILAGLLFPNDGQLSVFGYIPEQRSPAFLQEVFFVPDENFLPEHLSAQAYQLILQPFYPRFDRETFTRLLDRFEVNSQEKIKNLSFGQQKKVGLAMALSSGCALILLDEPTNGLDISSKSAFRKELISVLSEDQTVVIATHLIRDLENTLDRVMILDQGQIKLDADLSDLADSLHFGFSQSEVSDAIFSQSSALGVQFIQERTTQAQTVVNLELLFEGVTAGVPIASFLSKTNSLTV</sequence>
<dbReference type="SMART" id="SM00382">
    <property type="entry name" value="AAA"/>
    <property type="match status" value="1"/>
</dbReference>
<gene>
    <name evidence="4" type="ORF">Ataiwa_04870</name>
</gene>
<dbReference type="InterPro" id="IPR003593">
    <property type="entry name" value="AAA+_ATPase"/>
</dbReference>
<dbReference type="Pfam" id="PF00005">
    <property type="entry name" value="ABC_tran"/>
    <property type="match status" value="1"/>
</dbReference>
<keyword evidence="5" id="KW-1185">Reference proteome</keyword>
<accession>A0ABQ6PY50</accession>
<evidence type="ECO:0000313" key="5">
    <source>
        <dbReference type="Proteomes" id="UP001307705"/>
    </source>
</evidence>
<evidence type="ECO:0000256" key="2">
    <source>
        <dbReference type="ARBA" id="ARBA00022840"/>
    </source>
</evidence>
<dbReference type="InterPro" id="IPR027417">
    <property type="entry name" value="P-loop_NTPase"/>
</dbReference>
<organism evidence="4 5">
    <name type="scientific">Algoriphagus taiwanensis</name>
    <dbReference type="NCBI Taxonomy" id="1445656"/>
    <lineage>
        <taxon>Bacteria</taxon>
        <taxon>Pseudomonadati</taxon>
        <taxon>Bacteroidota</taxon>
        <taxon>Cytophagia</taxon>
        <taxon>Cytophagales</taxon>
        <taxon>Cyclobacteriaceae</taxon>
        <taxon>Algoriphagus</taxon>
    </lineage>
</organism>
<dbReference type="Gene3D" id="3.40.50.300">
    <property type="entry name" value="P-loop containing nucleotide triphosphate hydrolases"/>
    <property type="match status" value="1"/>
</dbReference>
<evidence type="ECO:0000313" key="4">
    <source>
        <dbReference type="EMBL" id="GMQ32215.1"/>
    </source>
</evidence>
<dbReference type="Proteomes" id="UP001307705">
    <property type="component" value="Unassembled WGS sequence"/>
</dbReference>
<evidence type="ECO:0000259" key="3">
    <source>
        <dbReference type="PROSITE" id="PS50893"/>
    </source>
</evidence>
<dbReference type="RefSeq" id="WP_338227026.1">
    <property type="nucleotide sequence ID" value="NZ_BTPE01000002.1"/>
</dbReference>
<name>A0ABQ6PY50_9BACT</name>
<dbReference type="InterPro" id="IPR003439">
    <property type="entry name" value="ABC_transporter-like_ATP-bd"/>
</dbReference>
<keyword evidence="1" id="KW-0547">Nucleotide-binding</keyword>
<feature type="domain" description="ABC transporter" evidence="3">
    <location>
        <begin position="4"/>
        <end position="230"/>
    </location>
</feature>
<dbReference type="PROSITE" id="PS00211">
    <property type="entry name" value="ABC_TRANSPORTER_1"/>
    <property type="match status" value="1"/>
</dbReference>
<keyword evidence="2 4" id="KW-0067">ATP-binding</keyword>
<comment type="caution">
    <text evidence="4">The sequence shown here is derived from an EMBL/GenBank/DDBJ whole genome shotgun (WGS) entry which is preliminary data.</text>
</comment>
<protein>
    <submittedName>
        <fullName evidence="4">ATP-binding cassette domain-containing protein</fullName>
    </submittedName>
</protein>
<dbReference type="EMBL" id="BTPE01000002">
    <property type="protein sequence ID" value="GMQ32215.1"/>
    <property type="molecule type" value="Genomic_DNA"/>
</dbReference>
<evidence type="ECO:0000256" key="1">
    <source>
        <dbReference type="ARBA" id="ARBA00022741"/>
    </source>
</evidence>